<evidence type="ECO:0000313" key="3">
    <source>
        <dbReference type="Proteomes" id="UP000281488"/>
    </source>
</evidence>
<evidence type="ECO:0000313" key="2">
    <source>
        <dbReference type="EMBL" id="ROX35445.1"/>
    </source>
</evidence>
<reference evidence="2 3" key="1">
    <citation type="submission" date="2018-10" db="EMBL/GenBank/DDBJ databases">
        <title>Genotypes and phenotypes of Enterococci isolated from broiler chickens.</title>
        <authorList>
            <person name="Muhammad A.R."/>
            <person name="Diarra M.S."/>
        </authorList>
    </citation>
    <scope>NUCLEOTIDE SEQUENCE [LARGE SCALE GENOMIC DNA]</scope>
    <source>
        <strain evidence="2 3">LIT2 A36'</strain>
    </source>
</reference>
<feature type="domain" description="IrrE N-terminal-like" evidence="1">
    <location>
        <begin position="21"/>
        <end position="95"/>
    </location>
</feature>
<sequence length="140" mass="16542">MLLLRKQIEMIVKELGVIILEKEDLDADGHYIASINTIVLKDSLDEWNKRKTLLHELGHASEHQHNYQLYNLAFSLHSKMEHEADVFMIDNLLDDYMSKTGLTVEQVNYMRFIEDADIDARYEECIRTLLFNKLRRINFA</sequence>
<dbReference type="InterPro" id="IPR010359">
    <property type="entry name" value="IrrE_HExxH"/>
</dbReference>
<comment type="caution">
    <text evidence="2">The sequence shown here is derived from an EMBL/GenBank/DDBJ whole genome shotgun (WGS) entry which is preliminary data.</text>
</comment>
<dbReference type="EMBL" id="RKMZ01000001">
    <property type="protein sequence ID" value="ROX35445.1"/>
    <property type="molecule type" value="Genomic_DNA"/>
</dbReference>
<proteinExistence type="predicted"/>
<evidence type="ECO:0000259" key="1">
    <source>
        <dbReference type="Pfam" id="PF06114"/>
    </source>
</evidence>
<dbReference type="Proteomes" id="UP000281488">
    <property type="component" value="Unassembled WGS sequence"/>
</dbReference>
<dbReference type="Gene3D" id="1.10.10.2910">
    <property type="match status" value="1"/>
</dbReference>
<accession>A0ABD7J594</accession>
<dbReference type="RefSeq" id="WP_002371611.1">
    <property type="nucleotide sequence ID" value="NZ_CP028720.1"/>
</dbReference>
<organism evidence="2 3">
    <name type="scientific">Enterococcus faecalis</name>
    <name type="common">Streptococcus faecalis</name>
    <dbReference type="NCBI Taxonomy" id="1351"/>
    <lineage>
        <taxon>Bacteria</taxon>
        <taxon>Bacillati</taxon>
        <taxon>Bacillota</taxon>
        <taxon>Bacilli</taxon>
        <taxon>Lactobacillales</taxon>
        <taxon>Enterococcaceae</taxon>
        <taxon>Enterococcus</taxon>
    </lineage>
</organism>
<gene>
    <name evidence="2" type="ORF">EGW16_03635</name>
</gene>
<dbReference type="AlphaFoldDB" id="A0ABD7J594"/>
<name>A0ABD7J594_ENTFL</name>
<protein>
    <submittedName>
        <fullName evidence="2">ImmA/IrrE family metallo-endopeptidase</fullName>
    </submittedName>
</protein>
<dbReference type="Pfam" id="PF06114">
    <property type="entry name" value="Peptidase_M78"/>
    <property type="match status" value="1"/>
</dbReference>